<dbReference type="AlphaFoldDB" id="A0A392S7K2"/>
<dbReference type="EMBL" id="LXQA010336896">
    <property type="protein sequence ID" value="MCI44903.1"/>
    <property type="molecule type" value="Genomic_DNA"/>
</dbReference>
<evidence type="ECO:0000313" key="2">
    <source>
        <dbReference type="Proteomes" id="UP000265520"/>
    </source>
</evidence>
<dbReference type="Proteomes" id="UP000265520">
    <property type="component" value="Unassembled WGS sequence"/>
</dbReference>
<sequence length="35" mass="3701">HLRVSINTMASASRISGCPSNVHTSAFKKPPSAFT</sequence>
<organism evidence="1 2">
    <name type="scientific">Trifolium medium</name>
    <dbReference type="NCBI Taxonomy" id="97028"/>
    <lineage>
        <taxon>Eukaryota</taxon>
        <taxon>Viridiplantae</taxon>
        <taxon>Streptophyta</taxon>
        <taxon>Embryophyta</taxon>
        <taxon>Tracheophyta</taxon>
        <taxon>Spermatophyta</taxon>
        <taxon>Magnoliopsida</taxon>
        <taxon>eudicotyledons</taxon>
        <taxon>Gunneridae</taxon>
        <taxon>Pentapetalae</taxon>
        <taxon>rosids</taxon>
        <taxon>fabids</taxon>
        <taxon>Fabales</taxon>
        <taxon>Fabaceae</taxon>
        <taxon>Papilionoideae</taxon>
        <taxon>50 kb inversion clade</taxon>
        <taxon>NPAAA clade</taxon>
        <taxon>Hologalegina</taxon>
        <taxon>IRL clade</taxon>
        <taxon>Trifolieae</taxon>
        <taxon>Trifolium</taxon>
    </lineage>
</organism>
<keyword evidence="2" id="KW-1185">Reference proteome</keyword>
<accession>A0A392S7K2</accession>
<name>A0A392S7K2_9FABA</name>
<comment type="caution">
    <text evidence="1">The sequence shown here is derived from an EMBL/GenBank/DDBJ whole genome shotgun (WGS) entry which is preliminary data.</text>
</comment>
<protein>
    <submittedName>
        <fullName evidence="1">Uncharacterized protein</fullName>
    </submittedName>
</protein>
<feature type="non-terminal residue" evidence="1">
    <location>
        <position position="1"/>
    </location>
</feature>
<proteinExistence type="predicted"/>
<evidence type="ECO:0000313" key="1">
    <source>
        <dbReference type="EMBL" id="MCI44903.1"/>
    </source>
</evidence>
<reference evidence="1 2" key="1">
    <citation type="journal article" date="2018" name="Front. Plant Sci.">
        <title>Red Clover (Trifolium pratense) and Zigzag Clover (T. medium) - A Picture of Genomic Similarities and Differences.</title>
        <authorList>
            <person name="Dluhosova J."/>
            <person name="Istvanek J."/>
            <person name="Nedelnik J."/>
            <person name="Repkova J."/>
        </authorList>
    </citation>
    <scope>NUCLEOTIDE SEQUENCE [LARGE SCALE GENOMIC DNA]</scope>
    <source>
        <strain evidence="2">cv. 10/8</strain>
        <tissue evidence="1">Leaf</tissue>
    </source>
</reference>